<evidence type="ECO:0000313" key="2">
    <source>
        <dbReference type="Proteomes" id="UP000664795"/>
    </source>
</evidence>
<accession>A0A939JYY3</accession>
<dbReference type="RefSeq" id="WP_207334321.1">
    <property type="nucleotide sequence ID" value="NZ_JAFMYU010000003.1"/>
</dbReference>
<sequence length="235" mass="25272">MTTNKTVEALGVGNPVLDFGPEDVHFGSNYKKGRAFTLQITNSAVAAGQDNGVRKLCMFAGLDQLVGAGTVPGLLKDGAFNDIDAKAGLSGISQEAKTILALQKYLTTRPTLLKAMHLQFSDALQAGAAFRISYDDPFAVKPDRTLRSSTNYDQNTNNTNYLVVDRIDEILDGDTSMYYQLNPGITVTITLYFGASTSLKKMLSVFKKTAESEIATTGQGAIDRMDIIAAANALR</sequence>
<protein>
    <submittedName>
        <fullName evidence="1">Uncharacterized protein</fullName>
    </submittedName>
</protein>
<evidence type="ECO:0000313" key="1">
    <source>
        <dbReference type="EMBL" id="MBO0930356.1"/>
    </source>
</evidence>
<organism evidence="1 2">
    <name type="scientific">Fibrella aquatilis</name>
    <dbReference type="NCBI Taxonomy" id="2817059"/>
    <lineage>
        <taxon>Bacteria</taxon>
        <taxon>Pseudomonadati</taxon>
        <taxon>Bacteroidota</taxon>
        <taxon>Cytophagia</taxon>
        <taxon>Cytophagales</taxon>
        <taxon>Spirosomataceae</taxon>
        <taxon>Fibrella</taxon>
    </lineage>
</organism>
<dbReference type="EMBL" id="JAFMYU010000003">
    <property type="protein sequence ID" value="MBO0930356.1"/>
    <property type="molecule type" value="Genomic_DNA"/>
</dbReference>
<dbReference type="Proteomes" id="UP000664795">
    <property type="component" value="Unassembled WGS sequence"/>
</dbReference>
<proteinExistence type="predicted"/>
<name>A0A939JYY3_9BACT</name>
<reference evidence="1 2" key="1">
    <citation type="submission" date="2021-03" db="EMBL/GenBank/DDBJ databases">
        <title>Fibrella sp. HMF5036 genome sequencing and assembly.</title>
        <authorList>
            <person name="Kang H."/>
            <person name="Kim H."/>
            <person name="Bae S."/>
            <person name="Joh K."/>
        </authorList>
    </citation>
    <scope>NUCLEOTIDE SEQUENCE [LARGE SCALE GENOMIC DNA]</scope>
    <source>
        <strain evidence="1 2">HMF5036</strain>
    </source>
</reference>
<gene>
    <name evidence="1" type="ORF">J2I48_05080</name>
</gene>
<comment type="caution">
    <text evidence="1">The sequence shown here is derived from an EMBL/GenBank/DDBJ whole genome shotgun (WGS) entry which is preliminary data.</text>
</comment>
<keyword evidence="2" id="KW-1185">Reference proteome</keyword>
<dbReference type="AlphaFoldDB" id="A0A939JYY3"/>